<dbReference type="AlphaFoldDB" id="A0A4P9K4G6"/>
<dbReference type="KEGG" id="thig:FE785_03860"/>
<sequence>MGKGTAMQNSSQQNTLNYRLSFLALSALLLSSVWQTASANNTVRIGALVSGQVSKLYVDNGQQVKKGDKLVDIDAQRYQAKKALLQSQLKVAQLQFDDAQIEYDQALDLYDRTVTSKRSFDAAKLQYELAKAGLEKAKAELQHHLAWQKYVYIKAPIDGTVTKVFIAPGTTVFKENEPLIELKP</sequence>
<keyword evidence="6" id="KW-1185">Reference proteome</keyword>
<feature type="chain" id="PRO_5020995146" evidence="3">
    <location>
        <begin position="40"/>
        <end position="184"/>
    </location>
</feature>
<evidence type="ECO:0000256" key="2">
    <source>
        <dbReference type="SAM" id="Coils"/>
    </source>
</evidence>
<dbReference type="NCBIfam" id="TIGR01730">
    <property type="entry name" value="RND_mfp"/>
    <property type="match status" value="1"/>
</dbReference>
<evidence type="ECO:0000313" key="6">
    <source>
        <dbReference type="Proteomes" id="UP000304864"/>
    </source>
</evidence>
<dbReference type="SUPFAM" id="SSF111369">
    <property type="entry name" value="HlyD-like secretion proteins"/>
    <property type="match status" value="1"/>
</dbReference>
<dbReference type="EMBL" id="CP040602">
    <property type="protein sequence ID" value="QCU89835.1"/>
    <property type="molecule type" value="Genomic_DNA"/>
</dbReference>
<name>A0A4P9K4G6_9GAMM</name>
<dbReference type="PANTHER" id="PTHR30469">
    <property type="entry name" value="MULTIDRUG RESISTANCE PROTEIN MDTA"/>
    <property type="match status" value="1"/>
</dbReference>
<organism evidence="5 6">
    <name type="scientific">Thiomicrorhabdus sediminis</name>
    <dbReference type="NCBI Taxonomy" id="2580412"/>
    <lineage>
        <taxon>Bacteria</taxon>
        <taxon>Pseudomonadati</taxon>
        <taxon>Pseudomonadota</taxon>
        <taxon>Gammaproteobacteria</taxon>
        <taxon>Thiotrichales</taxon>
        <taxon>Piscirickettsiaceae</taxon>
        <taxon>Thiomicrorhabdus</taxon>
    </lineage>
</organism>
<accession>A0A4P9K4G6</accession>
<dbReference type="Pfam" id="PF25917">
    <property type="entry name" value="BSH_RND"/>
    <property type="match status" value="1"/>
</dbReference>
<dbReference type="OrthoDB" id="5615505at2"/>
<feature type="domain" description="Multidrug resistance protein MdtA-like barrel-sandwich hybrid" evidence="4">
    <location>
        <begin position="41"/>
        <end position="173"/>
    </location>
</feature>
<evidence type="ECO:0000256" key="1">
    <source>
        <dbReference type="ARBA" id="ARBA00009477"/>
    </source>
</evidence>
<comment type="similarity">
    <text evidence="1">Belongs to the membrane fusion protein (MFP) (TC 8.A.1) family.</text>
</comment>
<dbReference type="Gene3D" id="1.10.287.470">
    <property type="entry name" value="Helix hairpin bin"/>
    <property type="match status" value="1"/>
</dbReference>
<evidence type="ECO:0000259" key="4">
    <source>
        <dbReference type="Pfam" id="PF25917"/>
    </source>
</evidence>
<dbReference type="Proteomes" id="UP000304864">
    <property type="component" value="Chromosome"/>
</dbReference>
<dbReference type="Gene3D" id="2.40.50.100">
    <property type="match status" value="1"/>
</dbReference>
<gene>
    <name evidence="5" type="ORF">FE785_03860</name>
</gene>
<feature type="coiled-coil region" evidence="2">
    <location>
        <begin position="75"/>
        <end position="142"/>
    </location>
</feature>
<dbReference type="PANTHER" id="PTHR30469:SF33">
    <property type="entry name" value="SLR1207 PROTEIN"/>
    <property type="match status" value="1"/>
</dbReference>
<proteinExistence type="inferred from homology"/>
<dbReference type="InterPro" id="IPR058625">
    <property type="entry name" value="MdtA-like_BSH"/>
</dbReference>
<dbReference type="GO" id="GO:1990281">
    <property type="term" value="C:efflux pump complex"/>
    <property type="evidence" value="ECO:0007669"/>
    <property type="project" value="TreeGrafter"/>
</dbReference>
<dbReference type="GO" id="GO:0015562">
    <property type="term" value="F:efflux transmembrane transporter activity"/>
    <property type="evidence" value="ECO:0007669"/>
    <property type="project" value="TreeGrafter"/>
</dbReference>
<reference evidence="5 6" key="1">
    <citation type="submission" date="2019-05" db="EMBL/GenBank/DDBJ databases">
        <title>Thiomicrorhabdus sediminis sp. nov, a novel sulfur-oxidizing bacterium isolated from coastal sediment.</title>
        <authorList>
            <person name="Liu X."/>
        </authorList>
    </citation>
    <scope>NUCLEOTIDE SEQUENCE [LARGE SCALE GENOMIC DNA]</scope>
    <source>
        <strain evidence="5 6">G1</strain>
    </source>
</reference>
<evidence type="ECO:0000313" key="5">
    <source>
        <dbReference type="EMBL" id="QCU89835.1"/>
    </source>
</evidence>
<keyword evidence="2" id="KW-0175">Coiled coil</keyword>
<keyword evidence="3" id="KW-0732">Signal</keyword>
<dbReference type="InterPro" id="IPR006143">
    <property type="entry name" value="RND_pump_MFP"/>
</dbReference>
<protein>
    <submittedName>
        <fullName evidence="5">Efflux RND transporter periplasmic adaptor subunit</fullName>
    </submittedName>
</protein>
<feature type="signal peptide" evidence="3">
    <location>
        <begin position="1"/>
        <end position="39"/>
    </location>
</feature>
<evidence type="ECO:0000256" key="3">
    <source>
        <dbReference type="SAM" id="SignalP"/>
    </source>
</evidence>